<keyword evidence="1" id="KW-0732">Signal</keyword>
<organism evidence="3 4">
    <name type="scientific">Bradyrhizobium diazoefficiens</name>
    <dbReference type="NCBI Taxonomy" id="1355477"/>
    <lineage>
        <taxon>Bacteria</taxon>
        <taxon>Pseudomonadati</taxon>
        <taxon>Pseudomonadota</taxon>
        <taxon>Alphaproteobacteria</taxon>
        <taxon>Hyphomicrobiales</taxon>
        <taxon>Nitrobacteraceae</taxon>
        <taxon>Bradyrhizobium</taxon>
    </lineage>
</organism>
<protein>
    <recommendedName>
        <fullName evidence="2">Autotransporter domain-containing protein</fullName>
    </recommendedName>
</protein>
<feature type="chain" id="PRO_5002419048" description="Autotransporter domain-containing protein" evidence="1">
    <location>
        <begin position="27"/>
        <end position="1074"/>
    </location>
</feature>
<dbReference type="EMBL" id="AP014685">
    <property type="protein sequence ID" value="BAR61394.1"/>
    <property type="molecule type" value="Genomic_DNA"/>
</dbReference>
<dbReference type="AlphaFoldDB" id="A0A0E4BW51"/>
<accession>A0A0E4BW51</accession>
<dbReference type="PROSITE" id="PS51208">
    <property type="entry name" value="AUTOTRANSPORTER"/>
    <property type="match status" value="1"/>
</dbReference>
<sequence length="1074" mass="105655">MLIWRAAAAIAITATVTLALMGGAYAACSPAADNSPNPPPGTTITCSGVTTDQNGTNGYGTGNQTGIVINVDSGASVTGSVNSGINIGNATVSNSGSITGATNGVFSQNDVTVTNNTGATITGTVLSGIGSNNGSVTVVNSGTITGNANVGVFAFVNATVTNNAGATIAGDLGVNSGYSAVGNVTNAGNIIGTSYGFIAYGTGVVSNAAGGLISGGISGVQANQLLNVTNAGTITGTTSYGLEVTGNMDVTNAAAGTITGATAAIRANSGSISVTNFGTISSPTGFAASANANLTITNGVTGSITGGMVANLGFAHVTNHGTISGLNNIAIFAFTDVNVTNGVGGQITSLINNGIYASNGVATVVNSGTISAGGFGYAIRAETSAVVTNNAGAQISGGDTGVRASLGSVSVINYGSISGLAGNGIYAGTGGSAVFNAGTITGGTAAIQFAGSGNVLTLAPGSVISGNVLGGGSDTFQLGGSGAATFDVSTLGAAAQYRGFTTFNKVDDSVWTLTGTGSFSGDVNVGGGALIVNGNIASASNLVVNAGGTLGGNGIVGNTVINGGILSPGNSVGTINVQGSLVFTAAATYLVQVSSAASDLTNVTGAATLAGTVRVALASGTLRFNSPYTILTAGALNGSRFDSVATPTGISGSLTYSGGTVQLVLASGLGEIAGLNINQRAVATALDRAFNSFGSVPSAFGGIFAGNVPANLTQASGELAAGSQQTTFDAMNLFVNLLADPFTAGRDGTAPTAASFGKEGAADSYAGGRRRPGAERDAYAMIAKTPGAIDFGQRWSVWGAGYGGSQTTDGNAVQGSNTSTSRIAGTAVGADYRISPFTQVGFALAGGGTNFVVANGLGSGRSDLFQAGVFVRHTAGAAYVSGALAYGWQDITTNRTVTIAGSDQLRAQFNANAWAGRIEGGYRLITPWAGIGLTPYAAAQFATFELPGYAERAIVGANTFALAYAAKTATSPRSELGFRTDRSLALPGAILTLRSRFGWAHDYNIDRGIAATFQALPGASFVVGGASPARDAALTSATAEAKWLNGFSLAGTFEGEFSNVTTSYSGKGVVRYAW</sequence>
<evidence type="ECO:0000256" key="1">
    <source>
        <dbReference type="SAM" id="SignalP"/>
    </source>
</evidence>
<dbReference type="SUPFAM" id="SSF51126">
    <property type="entry name" value="Pectin lyase-like"/>
    <property type="match status" value="1"/>
</dbReference>
<feature type="signal peptide" evidence="1">
    <location>
        <begin position="1"/>
        <end position="26"/>
    </location>
</feature>
<dbReference type="SUPFAM" id="SSF103515">
    <property type="entry name" value="Autotransporter"/>
    <property type="match status" value="1"/>
</dbReference>
<gene>
    <name evidence="3" type="ORF">NK6_8245</name>
</gene>
<dbReference type="InterPro" id="IPR036709">
    <property type="entry name" value="Autotransporte_beta_dom_sf"/>
</dbReference>
<proteinExistence type="predicted"/>
<dbReference type="InterPro" id="IPR011050">
    <property type="entry name" value="Pectin_lyase_fold/virulence"/>
</dbReference>
<dbReference type="Proteomes" id="UP000063308">
    <property type="component" value="Chromosome"/>
</dbReference>
<dbReference type="InterPro" id="IPR005546">
    <property type="entry name" value="Autotransporte_beta"/>
</dbReference>
<name>A0A0E4BW51_9BRAD</name>
<evidence type="ECO:0000259" key="2">
    <source>
        <dbReference type="PROSITE" id="PS51208"/>
    </source>
</evidence>
<dbReference type="Gene3D" id="2.40.128.130">
    <property type="entry name" value="Autotransporter beta-domain"/>
    <property type="match status" value="1"/>
</dbReference>
<evidence type="ECO:0000313" key="3">
    <source>
        <dbReference type="EMBL" id="BAR61394.1"/>
    </source>
</evidence>
<reference evidence="3 4" key="1">
    <citation type="submission" date="2014-11" db="EMBL/GenBank/DDBJ databases">
        <title>Symbiosis island explosion on the genome of extra-slow-growing strains of soybean bradyrhizobia with massive insertion sequences.</title>
        <authorList>
            <person name="Iida T."/>
            <person name="Minamisawa K."/>
        </authorList>
    </citation>
    <scope>NUCLEOTIDE SEQUENCE [LARGE SCALE GENOMIC DNA]</scope>
    <source>
        <strain evidence="3 4">NK6</strain>
    </source>
</reference>
<feature type="domain" description="Autotransporter" evidence="2">
    <location>
        <begin position="790"/>
        <end position="1074"/>
    </location>
</feature>
<dbReference type="SMART" id="SM00869">
    <property type="entry name" value="Autotransporter"/>
    <property type="match status" value="1"/>
</dbReference>
<dbReference type="Pfam" id="PF03797">
    <property type="entry name" value="Autotransporter"/>
    <property type="match status" value="1"/>
</dbReference>
<evidence type="ECO:0000313" key="4">
    <source>
        <dbReference type="Proteomes" id="UP000063308"/>
    </source>
</evidence>